<protein>
    <submittedName>
        <fullName evidence="1">DUF433 domain-containing protein</fullName>
    </submittedName>
</protein>
<dbReference type="AlphaFoldDB" id="A0A8K1ZVY8"/>
<evidence type="ECO:0000313" key="2">
    <source>
        <dbReference type="Proteomes" id="UP000607397"/>
    </source>
</evidence>
<keyword evidence="2" id="KW-1185">Reference proteome</keyword>
<dbReference type="InterPro" id="IPR007367">
    <property type="entry name" value="DUF433"/>
</dbReference>
<evidence type="ECO:0000313" key="1">
    <source>
        <dbReference type="EMBL" id="NCJ06225.1"/>
    </source>
</evidence>
<dbReference type="InterPro" id="IPR036388">
    <property type="entry name" value="WH-like_DNA-bd_sf"/>
</dbReference>
<accession>A0A8K1ZVY8</accession>
<reference evidence="1" key="1">
    <citation type="submission" date="2019-12" db="EMBL/GenBank/DDBJ databases">
        <title>High-Quality draft genome sequences of three cyanobacteria isolated from the limestone walls of the Old Cathedral of Coimbra.</title>
        <authorList>
            <person name="Tiago I."/>
            <person name="Soares F."/>
            <person name="Portugal A."/>
        </authorList>
    </citation>
    <scope>NUCLEOTIDE SEQUENCE [LARGE SCALE GENOMIC DNA]</scope>
    <source>
        <strain evidence="1">C</strain>
    </source>
</reference>
<comment type="caution">
    <text evidence="1">The sequence shown here is derived from an EMBL/GenBank/DDBJ whole genome shotgun (WGS) entry which is preliminary data.</text>
</comment>
<dbReference type="Pfam" id="PF04255">
    <property type="entry name" value="DUF433"/>
    <property type="match status" value="1"/>
</dbReference>
<dbReference type="PANTHER" id="PTHR34849:SF1">
    <property type="entry name" value="SLR0770 PROTEIN"/>
    <property type="match status" value="1"/>
</dbReference>
<dbReference type="Proteomes" id="UP000607397">
    <property type="component" value="Unassembled WGS sequence"/>
</dbReference>
<proteinExistence type="predicted"/>
<name>A0A8K1ZVY8_9CYAN</name>
<gene>
    <name evidence="1" type="ORF">GS597_06775</name>
</gene>
<dbReference type="InterPro" id="IPR009057">
    <property type="entry name" value="Homeodomain-like_sf"/>
</dbReference>
<dbReference type="Gene3D" id="1.10.10.10">
    <property type="entry name" value="Winged helix-like DNA-binding domain superfamily/Winged helix DNA-binding domain"/>
    <property type="match status" value="1"/>
</dbReference>
<dbReference type="EMBL" id="WVIC01000010">
    <property type="protein sequence ID" value="NCJ06225.1"/>
    <property type="molecule type" value="Genomic_DNA"/>
</dbReference>
<dbReference type="SUPFAM" id="SSF46689">
    <property type="entry name" value="Homeodomain-like"/>
    <property type="match status" value="1"/>
</dbReference>
<organism evidence="1 2">
    <name type="scientific">Petrachloros mirabilis ULC683</name>
    <dbReference type="NCBI Taxonomy" id="2781853"/>
    <lineage>
        <taxon>Bacteria</taxon>
        <taxon>Bacillati</taxon>
        <taxon>Cyanobacteriota</taxon>
        <taxon>Cyanophyceae</taxon>
        <taxon>Synechococcales</taxon>
        <taxon>Petrachlorosaceae</taxon>
        <taxon>Petrachloros</taxon>
        <taxon>Petrachloros mirabilis</taxon>
    </lineage>
</organism>
<dbReference type="PANTHER" id="PTHR34849">
    <property type="entry name" value="SSL5025 PROTEIN"/>
    <property type="match status" value="1"/>
</dbReference>
<dbReference type="RefSeq" id="WP_161824706.1">
    <property type="nucleotide sequence ID" value="NZ_WVIC01000010.1"/>
</dbReference>
<sequence>MTAYELTYPHIAKSDNQPAYLRSHPRIQVAQIVMDYLTYGWSVEEMCRQHPYLSLAETHAAMGYYFDHRTEIDQEIQAEWQQNQADQAAASRSPFHARMKAQGIF</sequence>